<reference evidence="7 8" key="1">
    <citation type="submission" date="2020-11" db="EMBL/GenBank/DDBJ databases">
        <title>Complete genome sequence unveiled secondary metabolic potentials in Streptomyces solisilvae HNM0141.</title>
        <authorList>
            <person name="Huang X."/>
        </authorList>
    </citation>
    <scope>NUCLEOTIDE SEQUENCE [LARGE SCALE GENOMIC DNA]</scope>
    <source>
        <strain evidence="7 8">HNM0141</strain>
    </source>
</reference>
<dbReference type="Proteomes" id="UP000663421">
    <property type="component" value="Chromosome"/>
</dbReference>
<feature type="binding site" evidence="5">
    <location>
        <position position="47"/>
    </location>
    <ligand>
        <name>FAD</name>
        <dbReference type="ChEBI" id="CHEBI:57692"/>
    </ligand>
</feature>
<comment type="catalytic activity">
    <reaction evidence="5">
        <text>a tetracycline + NADPH + O2 + H(+) = an 11a-hydroxytetracycline + NADP(+) + H2O</text>
        <dbReference type="Rhea" id="RHEA:61444"/>
        <dbReference type="ChEBI" id="CHEBI:15377"/>
        <dbReference type="ChEBI" id="CHEBI:15378"/>
        <dbReference type="ChEBI" id="CHEBI:15379"/>
        <dbReference type="ChEBI" id="CHEBI:57783"/>
        <dbReference type="ChEBI" id="CHEBI:58349"/>
        <dbReference type="ChEBI" id="CHEBI:144644"/>
        <dbReference type="ChEBI" id="CHEBI:144645"/>
    </reaction>
</comment>
<comment type="domain">
    <text evidence="5">Consists of an N-terminal FAD-binding domain with a Rossman fold and a C-terminal substrate-binding domain.</text>
</comment>
<keyword evidence="2 5" id="KW-0274">FAD</keyword>
<dbReference type="PANTHER" id="PTHR46972:SF1">
    <property type="entry name" value="FAD DEPENDENT OXIDOREDUCTASE DOMAIN-CONTAINING PROTEIN"/>
    <property type="match status" value="1"/>
</dbReference>
<comment type="cofactor">
    <cofactor evidence="5">
        <name>FAD</name>
        <dbReference type="ChEBI" id="CHEBI:57692"/>
    </cofactor>
</comment>
<dbReference type="EC" id="1.14.13.-" evidence="5"/>
<feature type="binding site" evidence="5">
    <location>
        <position position="103"/>
    </location>
    <ligand>
        <name>FAD</name>
        <dbReference type="ChEBI" id="CHEBI:57692"/>
    </ligand>
</feature>
<keyword evidence="5" id="KW-0547">Nucleotide-binding</keyword>
<dbReference type="Pfam" id="PF01494">
    <property type="entry name" value="FAD_binding_3"/>
    <property type="match status" value="1"/>
</dbReference>
<protein>
    <recommendedName>
        <fullName evidence="5">Flavin-dependent monooxygenase</fullName>
    </recommendedName>
    <alternativeName>
        <fullName evidence="5">TetX monooxygenase</fullName>
        <shortName evidence="5">TetX</shortName>
        <ecNumber evidence="5">1.14.13.-</ecNumber>
    </alternativeName>
</protein>
<dbReference type="GO" id="GO:0004497">
    <property type="term" value="F:monooxygenase activity"/>
    <property type="evidence" value="ECO:0007669"/>
    <property type="project" value="UniProtKB-KW"/>
</dbReference>
<comment type="subcellular location">
    <subcellularLocation>
        <location evidence="5">Cytoplasm</location>
    </subcellularLocation>
</comment>
<evidence type="ECO:0000256" key="5">
    <source>
        <dbReference type="HAMAP-Rule" id="MF_00845"/>
    </source>
</evidence>
<feature type="binding site" evidence="5">
    <location>
        <position position="295"/>
    </location>
    <ligand>
        <name>FAD</name>
        <dbReference type="ChEBI" id="CHEBI:57692"/>
    </ligand>
</feature>
<keyword evidence="3 5" id="KW-0560">Oxidoreductase</keyword>
<sequence length="377" mass="39992">MRTHVTVIGAGLGGLTLARVLHVHGIPATVYEADSSPTARAQGGMLDIHDYNGQLALDAAGLMDEFRGLILEGRQAIRILGRDGAVLFDQPDDGTGGRPEVQRGELRRILLESLPAGTVRWGHKVSGVRSLGGGRHEVTFADGGTVVTGLLVGADGAWSRVRPLLSDATPEYAGTSSVETYLFDADTRHPASAKAVGGGSMFALAPGKGILAHRESGGTLHTYVALSRPQDWFAAIDFTDSAAATARIAREFDGWAPELTALITDGETAPVPRPYNALPVEHRWERVPGVTLLGDAAHLAIPNGEGANLAMLDGAELGKAIAAHPDDIETGFAEYEKALFPRSAEVVAEGNLLQQRLFDDNAPHSLIDMFTEHEQPR</sequence>
<keyword evidence="4 5" id="KW-0503">Monooxygenase</keyword>
<evidence type="ECO:0000259" key="6">
    <source>
        <dbReference type="Pfam" id="PF01494"/>
    </source>
</evidence>
<comment type="subunit">
    <text evidence="5">Monomer.</text>
</comment>
<dbReference type="SUPFAM" id="SSF51905">
    <property type="entry name" value="FAD/NAD(P)-binding domain"/>
    <property type="match status" value="1"/>
</dbReference>
<evidence type="ECO:0000256" key="4">
    <source>
        <dbReference type="ARBA" id="ARBA00023033"/>
    </source>
</evidence>
<dbReference type="InterPro" id="IPR002938">
    <property type="entry name" value="FAD-bd"/>
</dbReference>
<comment type="function">
    <text evidence="5">An FAD-requiring monooxygenase active on some tetracycline antibiotic derivatives, which leads to their inactivation. Hydroxylates carbon 11a of tetracycline and some analogs.</text>
</comment>
<feature type="binding site" evidence="5">
    <location>
        <position position="40"/>
    </location>
    <ligand>
        <name>NADPH</name>
        <dbReference type="ChEBI" id="CHEBI:57783"/>
    </ligand>
</feature>
<evidence type="ECO:0000313" key="8">
    <source>
        <dbReference type="Proteomes" id="UP000663421"/>
    </source>
</evidence>
<keyword evidence="5" id="KW-0521">NADP</keyword>
<evidence type="ECO:0000256" key="3">
    <source>
        <dbReference type="ARBA" id="ARBA00023002"/>
    </source>
</evidence>
<accession>A0ABX6W9D8</accession>
<dbReference type="PRINTS" id="PR00420">
    <property type="entry name" value="RNGMNOXGNASE"/>
</dbReference>
<dbReference type="InterPro" id="IPR043683">
    <property type="entry name" value="TetX_monooxygenase"/>
</dbReference>
<keyword evidence="5" id="KW-0963">Cytoplasm</keyword>
<evidence type="ECO:0000256" key="2">
    <source>
        <dbReference type="ARBA" id="ARBA00022827"/>
    </source>
</evidence>
<name>A0ABX6W9D8_STRMQ</name>
<evidence type="ECO:0000256" key="1">
    <source>
        <dbReference type="ARBA" id="ARBA00022630"/>
    </source>
</evidence>
<dbReference type="Gene3D" id="3.50.50.60">
    <property type="entry name" value="FAD/NAD(P)-binding domain"/>
    <property type="match status" value="1"/>
</dbReference>
<keyword evidence="8" id="KW-1185">Reference proteome</keyword>
<dbReference type="EMBL" id="CP065050">
    <property type="protein sequence ID" value="QPI56961.1"/>
    <property type="molecule type" value="Genomic_DNA"/>
</dbReference>
<dbReference type="InterPro" id="IPR036188">
    <property type="entry name" value="FAD/NAD-bd_sf"/>
</dbReference>
<gene>
    <name evidence="7" type="ORF">I1A49_20335</name>
</gene>
<comment type="similarity">
    <text evidence="5">Belongs to the aromatic-ring hydroxylase family. TetX subfamily.</text>
</comment>
<organism evidence="7 8">
    <name type="scientific">Streptomyces malaysiensis</name>
    <dbReference type="NCBI Taxonomy" id="92644"/>
    <lineage>
        <taxon>Bacteria</taxon>
        <taxon>Bacillati</taxon>
        <taxon>Actinomycetota</taxon>
        <taxon>Actinomycetes</taxon>
        <taxon>Kitasatosporales</taxon>
        <taxon>Streptomycetaceae</taxon>
        <taxon>Streptomyces</taxon>
        <taxon>Streptomyces violaceusniger group</taxon>
    </lineage>
</organism>
<proteinExistence type="inferred from homology"/>
<keyword evidence="1 5" id="KW-0285">Flavoprotein</keyword>
<feature type="domain" description="FAD-binding" evidence="6">
    <location>
        <begin position="2"/>
        <end position="324"/>
    </location>
</feature>
<evidence type="ECO:0000313" key="7">
    <source>
        <dbReference type="EMBL" id="QPI56961.1"/>
    </source>
</evidence>
<dbReference type="PANTHER" id="PTHR46972">
    <property type="entry name" value="MONOOXYGENASE ASQM-RELATED"/>
    <property type="match status" value="1"/>
</dbReference>
<dbReference type="HAMAP" id="MF_00845">
    <property type="entry name" value="TetX_monooxygenase"/>
    <property type="match status" value="1"/>
</dbReference>